<dbReference type="InterPro" id="IPR002110">
    <property type="entry name" value="Ankyrin_rpt"/>
</dbReference>
<name>A0A819UCL6_9BILA</name>
<evidence type="ECO:0000256" key="2">
    <source>
        <dbReference type="ARBA" id="ARBA00023043"/>
    </source>
</evidence>
<evidence type="ECO:0000256" key="4">
    <source>
        <dbReference type="SAM" id="MobiDB-lite"/>
    </source>
</evidence>
<keyword evidence="1" id="KW-0677">Repeat</keyword>
<comment type="caution">
    <text evidence="5">The sequence shown here is derived from an EMBL/GenBank/DDBJ whole genome shotgun (WGS) entry which is preliminary data.</text>
</comment>
<evidence type="ECO:0000313" key="5">
    <source>
        <dbReference type="EMBL" id="CAF4086693.1"/>
    </source>
</evidence>
<dbReference type="Gene3D" id="1.25.40.20">
    <property type="entry name" value="Ankyrin repeat-containing domain"/>
    <property type="match status" value="1"/>
</dbReference>
<feature type="region of interest" description="Disordered" evidence="4">
    <location>
        <begin position="303"/>
        <end position="362"/>
    </location>
</feature>
<sequence length="425" mass="48399">MSKTFFSQLFKSNSSTFHAAILADNTNKICRILDVKRDFLHKPLDNKGNTALLLAIKHASPLTVRLLLEEGASPDQPNFIGGQTPLGFLATTIYEDDKSPEAKMAVEMATILLNNKADIDKTSPYTCFDESRKEYVIMETPLMTAARTKNLAMAKLLVEKKANVNYVEKLFQNRPIHFSITNGDLVMFSLLESAGASCRSVVATGQNTLLHCFCQHKANDQQMHLLEKLINRGCDVNAENNNRRTPLMFAARLEMINTCCVLINAYADINKTDYKGHRAIDYTKQDSECFKLLQRVIYIQQAKSQSHQNKDRTHSKKYHQSTSSVPVEKSVSTKHLKGDKKTSEHRSNLLRSRSDQVHNAEEINKKHKSMWDKLLEAKPMRKYELKRSSYILVFSNQTIKQTFEKSSIPYDLTSSSYPKFSKMLQ</sequence>
<dbReference type="AlphaFoldDB" id="A0A819UCL6"/>
<dbReference type="InterPro" id="IPR050663">
    <property type="entry name" value="Ankyrin-SOCS_Box"/>
</dbReference>
<dbReference type="PANTHER" id="PTHR24193">
    <property type="entry name" value="ANKYRIN REPEAT PROTEIN"/>
    <property type="match status" value="1"/>
</dbReference>
<organism evidence="5 6">
    <name type="scientific">Rotaria sordida</name>
    <dbReference type="NCBI Taxonomy" id="392033"/>
    <lineage>
        <taxon>Eukaryota</taxon>
        <taxon>Metazoa</taxon>
        <taxon>Spiralia</taxon>
        <taxon>Gnathifera</taxon>
        <taxon>Rotifera</taxon>
        <taxon>Eurotatoria</taxon>
        <taxon>Bdelloidea</taxon>
        <taxon>Philodinida</taxon>
        <taxon>Philodinidae</taxon>
        <taxon>Rotaria</taxon>
    </lineage>
</organism>
<dbReference type="PROSITE" id="PS50297">
    <property type="entry name" value="ANK_REP_REGION"/>
    <property type="match status" value="1"/>
</dbReference>
<dbReference type="InterPro" id="IPR036770">
    <property type="entry name" value="Ankyrin_rpt-contain_sf"/>
</dbReference>
<protein>
    <submittedName>
        <fullName evidence="5">Uncharacterized protein</fullName>
    </submittedName>
</protein>
<evidence type="ECO:0000256" key="3">
    <source>
        <dbReference type="PROSITE-ProRule" id="PRU00023"/>
    </source>
</evidence>
<evidence type="ECO:0000256" key="1">
    <source>
        <dbReference type="ARBA" id="ARBA00022737"/>
    </source>
</evidence>
<dbReference type="GO" id="GO:0045944">
    <property type="term" value="P:positive regulation of transcription by RNA polymerase II"/>
    <property type="evidence" value="ECO:0007669"/>
    <property type="project" value="TreeGrafter"/>
</dbReference>
<dbReference type="PANTHER" id="PTHR24193:SF121">
    <property type="entry name" value="ADA2A-CONTAINING COMPLEX COMPONENT 3, ISOFORM D"/>
    <property type="match status" value="1"/>
</dbReference>
<reference evidence="5" key="1">
    <citation type="submission" date="2021-02" db="EMBL/GenBank/DDBJ databases">
        <authorList>
            <person name="Nowell W R."/>
        </authorList>
    </citation>
    <scope>NUCLEOTIDE SEQUENCE</scope>
</reference>
<dbReference type="GO" id="GO:0005634">
    <property type="term" value="C:nucleus"/>
    <property type="evidence" value="ECO:0007669"/>
    <property type="project" value="TreeGrafter"/>
</dbReference>
<feature type="repeat" description="ANK" evidence="3">
    <location>
        <begin position="137"/>
        <end position="169"/>
    </location>
</feature>
<dbReference type="SUPFAM" id="SSF48403">
    <property type="entry name" value="Ankyrin repeat"/>
    <property type="match status" value="1"/>
</dbReference>
<dbReference type="GO" id="GO:0000976">
    <property type="term" value="F:transcription cis-regulatory region binding"/>
    <property type="evidence" value="ECO:0007669"/>
    <property type="project" value="TreeGrafter"/>
</dbReference>
<dbReference type="EMBL" id="CAJOBD010007433">
    <property type="protein sequence ID" value="CAF4086693.1"/>
    <property type="molecule type" value="Genomic_DNA"/>
</dbReference>
<keyword evidence="2 3" id="KW-0040">ANK repeat</keyword>
<proteinExistence type="predicted"/>
<evidence type="ECO:0000313" key="6">
    <source>
        <dbReference type="Proteomes" id="UP000663836"/>
    </source>
</evidence>
<dbReference type="PROSITE" id="PS50088">
    <property type="entry name" value="ANK_REPEAT"/>
    <property type="match status" value="2"/>
</dbReference>
<feature type="compositionally biased region" description="Basic and acidic residues" evidence="4">
    <location>
        <begin position="339"/>
        <end position="362"/>
    </location>
</feature>
<feature type="repeat" description="ANK" evidence="3">
    <location>
        <begin position="47"/>
        <end position="79"/>
    </location>
</feature>
<dbReference type="Pfam" id="PF00023">
    <property type="entry name" value="Ank"/>
    <property type="match status" value="2"/>
</dbReference>
<dbReference type="SMART" id="SM00248">
    <property type="entry name" value="ANK"/>
    <property type="match status" value="6"/>
</dbReference>
<dbReference type="Proteomes" id="UP000663836">
    <property type="component" value="Unassembled WGS sequence"/>
</dbReference>
<dbReference type="Pfam" id="PF12796">
    <property type="entry name" value="Ank_2"/>
    <property type="match status" value="1"/>
</dbReference>
<gene>
    <name evidence="5" type="ORF">JBS370_LOCUS31014</name>
</gene>
<accession>A0A819UCL6</accession>